<gene>
    <name evidence="5" type="ORF">MNOR_LOCUS35205</name>
</gene>
<comment type="caution">
    <text evidence="5">The sequence shown here is derived from an EMBL/GenBank/DDBJ whole genome shotgun (WGS) entry which is preliminary data.</text>
</comment>
<organism evidence="5 6">
    <name type="scientific">Meganyctiphanes norvegica</name>
    <name type="common">Northern krill</name>
    <name type="synonym">Thysanopoda norvegica</name>
    <dbReference type="NCBI Taxonomy" id="48144"/>
    <lineage>
        <taxon>Eukaryota</taxon>
        <taxon>Metazoa</taxon>
        <taxon>Ecdysozoa</taxon>
        <taxon>Arthropoda</taxon>
        <taxon>Crustacea</taxon>
        <taxon>Multicrustacea</taxon>
        <taxon>Malacostraca</taxon>
        <taxon>Eumalacostraca</taxon>
        <taxon>Eucarida</taxon>
        <taxon>Euphausiacea</taxon>
        <taxon>Euphausiidae</taxon>
        <taxon>Meganyctiphanes</taxon>
    </lineage>
</organism>
<dbReference type="FunFam" id="3.40.50.2000:FF:000050">
    <property type="entry name" value="UDP-glucuronosyltransferase"/>
    <property type="match status" value="1"/>
</dbReference>
<dbReference type="CDD" id="cd03784">
    <property type="entry name" value="GT1_Gtf-like"/>
    <property type="match status" value="1"/>
</dbReference>
<evidence type="ECO:0000256" key="4">
    <source>
        <dbReference type="SAM" id="SignalP"/>
    </source>
</evidence>
<evidence type="ECO:0000256" key="2">
    <source>
        <dbReference type="ARBA" id="ARBA00022676"/>
    </source>
</evidence>
<dbReference type="InterPro" id="IPR050271">
    <property type="entry name" value="UDP-glycosyltransferase"/>
</dbReference>
<sequence>MIWHQLVVLSLASCIYVECSRILFLAPVAIKSHMQFFSGITKALTDNGHEVTMLMPFSRGQPHVKEIVINVTDFGGFIKDPFKNGISTTNNMLQNWSPLCLEALATKEAQELKEKKFDLVFLSIALNDCFLGIIHDMKVPYIWALTTGIIGSYSSELGGSPYFSSFVPHLFTKKATTAPDGLGFLDRALGSLVLDTMGKIATSYYLDGVDKDCRKAGLCAADMPSLYELRMNASMVFINSIQSMETVAQPHTPGILHTGGVHLRSAQALPQELEEWVQASGDAGFIYFSLGSVVRPSEMPDETLRIILTVLGSLQQCVLWKWDQDSIENLPANIRLAKWLPQQDILGHEKIRVFITHGGLHSTQEAQYHSCPVISIPLFFDQHMNMAAAESQGWAHILSWDNFTEESLRGAVDHALNDD</sequence>
<comment type="similarity">
    <text evidence="1">Belongs to the UDP-glycosyltransferase family.</text>
</comment>
<dbReference type="AlphaFoldDB" id="A0AAV2SE36"/>
<proteinExistence type="inferred from homology"/>
<dbReference type="PANTHER" id="PTHR48043:SF159">
    <property type="entry name" value="EG:EG0003.4 PROTEIN-RELATED"/>
    <property type="match status" value="1"/>
</dbReference>
<feature type="signal peptide" evidence="4">
    <location>
        <begin position="1"/>
        <end position="19"/>
    </location>
</feature>
<keyword evidence="4" id="KW-0732">Signal</keyword>
<evidence type="ECO:0008006" key="7">
    <source>
        <dbReference type="Google" id="ProtNLM"/>
    </source>
</evidence>
<protein>
    <recommendedName>
        <fullName evidence="7">UDP-glucuronosyltransferase</fullName>
    </recommendedName>
</protein>
<keyword evidence="2" id="KW-0328">Glycosyltransferase</keyword>
<evidence type="ECO:0000313" key="5">
    <source>
        <dbReference type="EMBL" id="CAL4179623.1"/>
    </source>
</evidence>
<dbReference type="Proteomes" id="UP001497623">
    <property type="component" value="Unassembled WGS sequence"/>
</dbReference>
<dbReference type="PANTHER" id="PTHR48043">
    <property type="entry name" value="EG:EG0003.4 PROTEIN-RELATED"/>
    <property type="match status" value="1"/>
</dbReference>
<evidence type="ECO:0000256" key="3">
    <source>
        <dbReference type="ARBA" id="ARBA00022679"/>
    </source>
</evidence>
<keyword evidence="6" id="KW-1185">Reference proteome</keyword>
<feature type="chain" id="PRO_5043797180" description="UDP-glucuronosyltransferase" evidence="4">
    <location>
        <begin position="20"/>
        <end position="419"/>
    </location>
</feature>
<dbReference type="EMBL" id="CAXKWB010057597">
    <property type="protein sequence ID" value="CAL4179623.1"/>
    <property type="molecule type" value="Genomic_DNA"/>
</dbReference>
<keyword evidence="3" id="KW-0808">Transferase</keyword>
<feature type="non-terminal residue" evidence="5">
    <location>
        <position position="419"/>
    </location>
</feature>
<reference evidence="5 6" key="1">
    <citation type="submission" date="2024-05" db="EMBL/GenBank/DDBJ databases">
        <authorList>
            <person name="Wallberg A."/>
        </authorList>
    </citation>
    <scope>NUCLEOTIDE SEQUENCE [LARGE SCALE GENOMIC DNA]</scope>
</reference>
<dbReference type="InterPro" id="IPR002213">
    <property type="entry name" value="UDP_glucos_trans"/>
</dbReference>
<dbReference type="GO" id="GO:0008194">
    <property type="term" value="F:UDP-glycosyltransferase activity"/>
    <property type="evidence" value="ECO:0007669"/>
    <property type="project" value="InterPro"/>
</dbReference>
<evidence type="ECO:0000256" key="1">
    <source>
        <dbReference type="ARBA" id="ARBA00009995"/>
    </source>
</evidence>
<accession>A0AAV2SE36</accession>
<dbReference type="Gene3D" id="3.40.50.2000">
    <property type="entry name" value="Glycogen Phosphorylase B"/>
    <property type="match status" value="1"/>
</dbReference>
<name>A0AAV2SE36_MEGNR</name>
<evidence type="ECO:0000313" key="6">
    <source>
        <dbReference type="Proteomes" id="UP001497623"/>
    </source>
</evidence>
<dbReference type="Pfam" id="PF00201">
    <property type="entry name" value="UDPGT"/>
    <property type="match status" value="1"/>
</dbReference>
<dbReference type="SUPFAM" id="SSF53756">
    <property type="entry name" value="UDP-Glycosyltransferase/glycogen phosphorylase"/>
    <property type="match status" value="1"/>
</dbReference>